<dbReference type="PROSITE" id="PS50885">
    <property type="entry name" value="HAMP"/>
    <property type="match status" value="1"/>
</dbReference>
<protein>
    <submittedName>
        <fullName evidence="8">Methyl-accepting chemotaxis protein</fullName>
    </submittedName>
</protein>
<gene>
    <name evidence="8" type="ORF">C0099_13405</name>
</gene>
<evidence type="ECO:0000256" key="5">
    <source>
        <dbReference type="SAM" id="Phobius"/>
    </source>
</evidence>
<dbReference type="Pfam" id="PF00015">
    <property type="entry name" value="MCPsignal"/>
    <property type="match status" value="1"/>
</dbReference>
<keyword evidence="5" id="KW-0812">Transmembrane</keyword>
<dbReference type="GO" id="GO:0007165">
    <property type="term" value="P:signal transduction"/>
    <property type="evidence" value="ECO:0007669"/>
    <property type="project" value="UniProtKB-KW"/>
</dbReference>
<dbReference type="GO" id="GO:0006935">
    <property type="term" value="P:chemotaxis"/>
    <property type="evidence" value="ECO:0007669"/>
    <property type="project" value="UniProtKB-ARBA"/>
</dbReference>
<dbReference type="Pfam" id="PF00672">
    <property type="entry name" value="HAMP"/>
    <property type="match status" value="1"/>
</dbReference>
<evidence type="ECO:0000259" key="7">
    <source>
        <dbReference type="PROSITE" id="PS50885"/>
    </source>
</evidence>
<organism evidence="8 9">
    <name type="scientific">Pseudazoarcus pumilus</name>
    <dbReference type="NCBI Taxonomy" id="2067960"/>
    <lineage>
        <taxon>Bacteria</taxon>
        <taxon>Pseudomonadati</taxon>
        <taxon>Pseudomonadota</taxon>
        <taxon>Betaproteobacteria</taxon>
        <taxon>Rhodocyclales</taxon>
        <taxon>Zoogloeaceae</taxon>
        <taxon>Pseudazoarcus</taxon>
    </lineage>
</organism>
<keyword evidence="2 4" id="KW-0807">Transducer</keyword>
<dbReference type="InterPro" id="IPR003660">
    <property type="entry name" value="HAMP_dom"/>
</dbReference>
<dbReference type="InterPro" id="IPR004089">
    <property type="entry name" value="MCPsignal_dom"/>
</dbReference>
<evidence type="ECO:0000259" key="6">
    <source>
        <dbReference type="PROSITE" id="PS50111"/>
    </source>
</evidence>
<dbReference type="SMART" id="SM00283">
    <property type="entry name" value="MA"/>
    <property type="match status" value="1"/>
</dbReference>
<comment type="subcellular location">
    <subcellularLocation>
        <location evidence="1">Membrane</location>
    </subcellularLocation>
</comment>
<dbReference type="EMBL" id="CP025682">
    <property type="protein sequence ID" value="AUN95837.1"/>
    <property type="molecule type" value="Genomic_DNA"/>
</dbReference>
<name>A0A2I6S9A3_9RHOO</name>
<sequence length="548" mass="58522">MNVVNNAPIRVKLLVPLALITVMLIAISIIGVTRLGLLNDRVDEMSGRYMDAQSALLAADRDLQQALVAERSILSVEAGSDFFETFEAAHRQNLDQAFAGVARYAELMGDETAAAANAEFQRLAKIWEETSLGVVDTMRNGTLSDAVAAMASSVYKGEPEFNAARDVLDGEQERLDAVLDQYSKDAEFAYESAFVMLVAASLIGIAVCILVGAFLPGTIARPIREISRVLSELATGNGDLTRRMPDTRKDEIGELARYFNHFMDNLQTLVRQVSECSDQVSSASSELSATATGVANSSQAQSESAASTAAAVEEITVSISSVAQGAEEVLTLSRDGMQLTGNSNRGLKELLNEVARVENAVKEIATAVEEFVRSSQAITNMTKQVKDMADQTNLLALNAAIEAARAGEHGRGFAVVADEVRKLAEKSGHAASEIDVVTRTLGEQSEGVEKSIELGLSSLASSQKQVAHVVELLEEATSTVERAVGGVGEITSSVKEQTAASNDIARNVESIAQMAEQNSEAVRETSEAAHHLENLAATLRTLVGRFRV</sequence>
<comment type="similarity">
    <text evidence="3">Belongs to the methyl-accepting chemotaxis (MCP) protein family.</text>
</comment>
<feature type="transmembrane region" description="Helical" evidence="5">
    <location>
        <begin position="13"/>
        <end position="37"/>
    </location>
</feature>
<proteinExistence type="inferred from homology"/>
<dbReference type="FunFam" id="1.10.287.950:FF:000001">
    <property type="entry name" value="Methyl-accepting chemotaxis sensory transducer"/>
    <property type="match status" value="1"/>
</dbReference>
<feature type="domain" description="Methyl-accepting transducer" evidence="6">
    <location>
        <begin position="276"/>
        <end position="512"/>
    </location>
</feature>
<evidence type="ECO:0000313" key="8">
    <source>
        <dbReference type="EMBL" id="AUN95837.1"/>
    </source>
</evidence>
<keyword evidence="5" id="KW-1133">Transmembrane helix</keyword>
<feature type="domain" description="HAMP" evidence="7">
    <location>
        <begin position="217"/>
        <end position="271"/>
    </location>
</feature>
<dbReference type="GO" id="GO:0016020">
    <property type="term" value="C:membrane"/>
    <property type="evidence" value="ECO:0007669"/>
    <property type="project" value="UniProtKB-SubCell"/>
</dbReference>
<dbReference type="OrthoDB" id="1884279at2"/>
<evidence type="ECO:0000256" key="3">
    <source>
        <dbReference type="ARBA" id="ARBA00029447"/>
    </source>
</evidence>
<evidence type="ECO:0000256" key="4">
    <source>
        <dbReference type="PROSITE-ProRule" id="PRU00284"/>
    </source>
</evidence>
<dbReference type="SMART" id="SM00304">
    <property type="entry name" value="HAMP"/>
    <property type="match status" value="1"/>
</dbReference>
<dbReference type="CDD" id="cd06225">
    <property type="entry name" value="HAMP"/>
    <property type="match status" value="1"/>
</dbReference>
<evidence type="ECO:0000256" key="2">
    <source>
        <dbReference type="ARBA" id="ARBA00023224"/>
    </source>
</evidence>
<dbReference type="KEGG" id="atw:C0099_13405"/>
<evidence type="ECO:0000256" key="1">
    <source>
        <dbReference type="ARBA" id="ARBA00004370"/>
    </source>
</evidence>
<dbReference type="PROSITE" id="PS50111">
    <property type="entry name" value="CHEMOTAXIS_TRANSDUC_2"/>
    <property type="match status" value="1"/>
</dbReference>
<dbReference type="SUPFAM" id="SSF58104">
    <property type="entry name" value="Methyl-accepting chemotaxis protein (MCP) signaling domain"/>
    <property type="match status" value="1"/>
</dbReference>
<dbReference type="PANTHER" id="PTHR32089:SF112">
    <property type="entry name" value="LYSOZYME-LIKE PROTEIN-RELATED"/>
    <property type="match status" value="1"/>
</dbReference>
<keyword evidence="5" id="KW-0472">Membrane</keyword>
<reference evidence="8 9" key="1">
    <citation type="submission" date="2018-01" db="EMBL/GenBank/DDBJ databases">
        <authorList>
            <person name="Fu G.-Y."/>
        </authorList>
    </citation>
    <scope>NUCLEOTIDE SEQUENCE [LARGE SCALE GENOMIC DNA]</scope>
    <source>
        <strain evidence="8 9">SY39</strain>
    </source>
</reference>
<evidence type="ECO:0000313" key="9">
    <source>
        <dbReference type="Proteomes" id="UP000242205"/>
    </source>
</evidence>
<dbReference type="Gene3D" id="1.10.287.950">
    <property type="entry name" value="Methyl-accepting chemotaxis protein"/>
    <property type="match status" value="1"/>
</dbReference>
<accession>A0A2I6S9A3</accession>
<dbReference type="RefSeq" id="WP_102247882.1">
    <property type="nucleotide sequence ID" value="NZ_CP025682.1"/>
</dbReference>
<feature type="transmembrane region" description="Helical" evidence="5">
    <location>
        <begin position="193"/>
        <end position="215"/>
    </location>
</feature>
<dbReference type="PANTHER" id="PTHR32089">
    <property type="entry name" value="METHYL-ACCEPTING CHEMOTAXIS PROTEIN MCPB"/>
    <property type="match status" value="1"/>
</dbReference>
<dbReference type="AlphaFoldDB" id="A0A2I6S9A3"/>
<keyword evidence="9" id="KW-1185">Reference proteome</keyword>
<dbReference type="Proteomes" id="UP000242205">
    <property type="component" value="Chromosome"/>
</dbReference>